<dbReference type="Pfam" id="PF09365">
    <property type="entry name" value="DUF2461"/>
    <property type="match status" value="1"/>
</dbReference>
<keyword evidence="2" id="KW-1185">Reference proteome</keyword>
<proteinExistence type="predicted"/>
<dbReference type="PIRSF" id="PIRSF028451">
    <property type="entry name" value="UCP028451"/>
    <property type="match status" value="1"/>
</dbReference>
<accession>A0ABS1BZF3</accession>
<name>A0ABS1BZF3_9BACT</name>
<reference evidence="1 2" key="1">
    <citation type="submission" date="2020-12" db="EMBL/GenBank/DDBJ databases">
        <title>Bacterial novel species Adhaeribacter sp. BT258 isolated from soil.</title>
        <authorList>
            <person name="Jung H.-Y."/>
        </authorList>
    </citation>
    <scope>NUCLEOTIDE SEQUENCE [LARGE SCALE GENOMIC DNA]</scope>
    <source>
        <strain evidence="1 2">BT258</strain>
    </source>
</reference>
<dbReference type="InterPro" id="IPR012808">
    <property type="entry name" value="CHP02453"/>
</dbReference>
<dbReference type="RefSeq" id="WP_200505274.1">
    <property type="nucleotide sequence ID" value="NZ_JAEHFX010000002.1"/>
</dbReference>
<protein>
    <submittedName>
        <fullName evidence="1">DUF2461 domain-containing protein</fullName>
    </submittedName>
</protein>
<evidence type="ECO:0000313" key="2">
    <source>
        <dbReference type="Proteomes" id="UP000644147"/>
    </source>
</evidence>
<evidence type="ECO:0000313" key="1">
    <source>
        <dbReference type="EMBL" id="MBK0402529.1"/>
    </source>
</evidence>
<dbReference type="Proteomes" id="UP000644147">
    <property type="component" value="Unassembled WGS sequence"/>
</dbReference>
<dbReference type="EMBL" id="JAEHFX010000002">
    <property type="protein sequence ID" value="MBK0402529.1"/>
    <property type="molecule type" value="Genomic_DNA"/>
</dbReference>
<dbReference type="InterPro" id="IPR015996">
    <property type="entry name" value="UCP028451"/>
</dbReference>
<gene>
    <name evidence="1" type="ORF">I5M27_06000</name>
</gene>
<sequence>MSYLTPAFLQFFEALSKNNSTAWFNENRKTYEKEVKKPFEKLVQVMIDQIQKHEPEVQIKPSEAIMRINKDIRFSKDKTPYNVYVAANISKFGKKDKSYPGFYFQLSPEGISIFGGAYMIENATLSLIRNYLAENPEAFSAVYKDPTFKAKFGTIQGEKNKRISAELQEIASREPLIANKQFYYSANLTPELITSDALPEVLMEYYLAGKKVNDYLKLAIELPLEAL</sequence>
<dbReference type="PANTHER" id="PTHR36452:SF1">
    <property type="entry name" value="DUF2461 DOMAIN-CONTAINING PROTEIN"/>
    <property type="match status" value="1"/>
</dbReference>
<dbReference type="NCBIfam" id="TIGR02453">
    <property type="entry name" value="TIGR02453 family protein"/>
    <property type="match status" value="1"/>
</dbReference>
<dbReference type="PANTHER" id="PTHR36452">
    <property type="entry name" value="CHROMOSOME 12, WHOLE GENOME SHOTGUN SEQUENCE"/>
    <property type="match status" value="1"/>
</dbReference>
<comment type="caution">
    <text evidence="1">The sequence shown here is derived from an EMBL/GenBank/DDBJ whole genome shotgun (WGS) entry which is preliminary data.</text>
</comment>
<organism evidence="1 2">
    <name type="scientific">Adhaeribacter terrigena</name>
    <dbReference type="NCBI Taxonomy" id="2793070"/>
    <lineage>
        <taxon>Bacteria</taxon>
        <taxon>Pseudomonadati</taxon>
        <taxon>Bacteroidota</taxon>
        <taxon>Cytophagia</taxon>
        <taxon>Cytophagales</taxon>
        <taxon>Hymenobacteraceae</taxon>
        <taxon>Adhaeribacter</taxon>
    </lineage>
</organism>